<gene>
    <name evidence="2" type="ordered locus">Fluta_3699</name>
</gene>
<reference evidence="3" key="2">
    <citation type="submission" date="2011-02" db="EMBL/GenBank/DDBJ databases">
        <title>The complete genome of Fluviicola taffensis DSM 16823.</title>
        <authorList>
            <consortium name="US DOE Joint Genome Institute (JGI-PGF)"/>
            <person name="Lucas S."/>
            <person name="Copeland A."/>
            <person name="Lapidus A."/>
            <person name="Bruce D."/>
            <person name="Goodwin L."/>
            <person name="Pitluck S."/>
            <person name="Kyrpides N."/>
            <person name="Mavromatis K."/>
            <person name="Ivanova N."/>
            <person name="Mikhailova N."/>
            <person name="Pagani I."/>
            <person name="Chertkov O."/>
            <person name="Detter J.C."/>
            <person name="Han C."/>
            <person name="Tapia R."/>
            <person name="Land M."/>
            <person name="Hauser L."/>
            <person name="Markowitz V."/>
            <person name="Cheng J.-F."/>
            <person name="Hugenholtz P."/>
            <person name="Woyke T."/>
            <person name="Wu D."/>
            <person name="Tindall B."/>
            <person name="Pomrenke H.G."/>
            <person name="Brambilla E."/>
            <person name="Klenk H.-P."/>
            <person name="Eisen J.A."/>
        </authorList>
    </citation>
    <scope>NUCLEOTIDE SEQUENCE [LARGE SCALE GENOMIC DNA]</scope>
    <source>
        <strain evidence="3">DSM 16823 / RW262 / RW262</strain>
    </source>
</reference>
<accession>F2IEV0</accession>
<dbReference type="SUPFAM" id="SSF51182">
    <property type="entry name" value="RmlC-like cupins"/>
    <property type="match status" value="1"/>
</dbReference>
<reference evidence="2 3" key="1">
    <citation type="journal article" date="2011" name="Stand. Genomic Sci.">
        <title>Complete genome sequence of the gliding freshwater bacterium Fluviicola taffensis type strain (RW262).</title>
        <authorList>
            <person name="Woyke T."/>
            <person name="Chertkov O."/>
            <person name="Lapidus A."/>
            <person name="Nolan M."/>
            <person name="Lucas S."/>
            <person name="Del Rio T.G."/>
            <person name="Tice H."/>
            <person name="Cheng J.F."/>
            <person name="Tapia R."/>
            <person name="Han C."/>
            <person name="Goodwin L."/>
            <person name="Pitluck S."/>
            <person name="Liolios K."/>
            <person name="Pagani I."/>
            <person name="Ivanova N."/>
            <person name="Huntemann M."/>
            <person name="Mavromatis K."/>
            <person name="Mikhailova N."/>
            <person name="Pati A."/>
            <person name="Chen A."/>
            <person name="Palaniappan K."/>
            <person name="Land M."/>
            <person name="Hauser L."/>
            <person name="Brambilla E.M."/>
            <person name="Rohde M."/>
            <person name="Mwirichia R."/>
            <person name="Sikorski J."/>
            <person name="Tindall B.J."/>
            <person name="Goker M."/>
            <person name="Bristow J."/>
            <person name="Eisen J.A."/>
            <person name="Markowitz V."/>
            <person name="Hugenholtz P."/>
            <person name="Klenk H.P."/>
            <person name="Kyrpides N.C."/>
        </authorList>
    </citation>
    <scope>NUCLEOTIDE SEQUENCE [LARGE SCALE GENOMIC DNA]</scope>
    <source>
        <strain evidence="3">DSM 16823 / RW262 / RW262</strain>
    </source>
</reference>
<proteinExistence type="predicted"/>
<keyword evidence="1" id="KW-0732">Signal</keyword>
<dbReference type="HOGENOM" id="CLU_158537_0_0_10"/>
<evidence type="ECO:0000313" key="3">
    <source>
        <dbReference type="Proteomes" id="UP000007463"/>
    </source>
</evidence>
<feature type="signal peptide" evidence="1">
    <location>
        <begin position="1"/>
        <end position="21"/>
    </location>
</feature>
<organism evidence="2 3">
    <name type="scientific">Fluviicola taffensis (strain DSM 16823 / NCIMB 13979 / RW262)</name>
    <dbReference type="NCBI Taxonomy" id="755732"/>
    <lineage>
        <taxon>Bacteria</taxon>
        <taxon>Pseudomonadati</taxon>
        <taxon>Bacteroidota</taxon>
        <taxon>Flavobacteriia</taxon>
        <taxon>Flavobacteriales</taxon>
        <taxon>Crocinitomicaceae</taxon>
        <taxon>Fluviicola</taxon>
    </lineage>
</organism>
<protein>
    <recommendedName>
        <fullName evidence="4">Cupin 2 conserved barrel domain protein</fullName>
    </recommendedName>
</protein>
<evidence type="ECO:0000256" key="1">
    <source>
        <dbReference type="SAM" id="SignalP"/>
    </source>
</evidence>
<dbReference type="Proteomes" id="UP000007463">
    <property type="component" value="Chromosome"/>
</dbReference>
<dbReference type="EMBL" id="CP002542">
    <property type="protein sequence ID" value="AEA45667.1"/>
    <property type="molecule type" value="Genomic_DNA"/>
</dbReference>
<name>F2IEV0_FLUTR</name>
<sequence length="123" mass="13742" precursor="true">MNITRLAFIVALAFTSQFAFSQTQKNNKMNLKDLHKDSIGVQTNMMFPATDGKVISLQIFKGSQLKEHITKVSALLICVKGNAVYEDEKGIKANLFSGDFVKIEPNVKHWVDGIEDSNLLLIK</sequence>
<keyword evidence="3" id="KW-1185">Reference proteome</keyword>
<dbReference type="eggNOG" id="COG1917">
    <property type="taxonomic scope" value="Bacteria"/>
</dbReference>
<dbReference type="Gene3D" id="2.60.120.10">
    <property type="entry name" value="Jelly Rolls"/>
    <property type="match status" value="1"/>
</dbReference>
<evidence type="ECO:0008006" key="4">
    <source>
        <dbReference type="Google" id="ProtNLM"/>
    </source>
</evidence>
<dbReference type="InterPro" id="IPR011051">
    <property type="entry name" value="RmlC_Cupin_sf"/>
</dbReference>
<dbReference type="STRING" id="755732.Fluta_3699"/>
<feature type="chain" id="PRO_5003283643" description="Cupin 2 conserved barrel domain protein" evidence="1">
    <location>
        <begin position="22"/>
        <end position="123"/>
    </location>
</feature>
<dbReference type="RefSeq" id="WP_013688434.1">
    <property type="nucleotide sequence ID" value="NC_015321.1"/>
</dbReference>
<dbReference type="InterPro" id="IPR014710">
    <property type="entry name" value="RmlC-like_jellyroll"/>
</dbReference>
<dbReference type="AlphaFoldDB" id="F2IEV0"/>
<evidence type="ECO:0000313" key="2">
    <source>
        <dbReference type="EMBL" id="AEA45667.1"/>
    </source>
</evidence>
<dbReference type="KEGG" id="fte:Fluta_3699"/>